<dbReference type="EMBL" id="BTSX01000002">
    <property type="protein sequence ID" value="GMS83549.1"/>
    <property type="molecule type" value="Genomic_DNA"/>
</dbReference>
<feature type="chain" id="PRO_5043473105" evidence="1">
    <location>
        <begin position="19"/>
        <end position="145"/>
    </location>
</feature>
<keyword evidence="1" id="KW-0732">Signal</keyword>
<reference evidence="2" key="1">
    <citation type="submission" date="2023-10" db="EMBL/GenBank/DDBJ databases">
        <title>Genome assembly of Pristionchus species.</title>
        <authorList>
            <person name="Yoshida K."/>
            <person name="Sommer R.J."/>
        </authorList>
    </citation>
    <scope>NUCLEOTIDE SEQUENCE</scope>
    <source>
        <strain evidence="2">RS0144</strain>
    </source>
</reference>
<keyword evidence="3" id="KW-1185">Reference proteome</keyword>
<accession>A0AAV5SQF8</accession>
<gene>
    <name evidence="2" type="ORF">PENTCL1PPCAC_5724</name>
</gene>
<comment type="caution">
    <text evidence="2">The sequence shown here is derived from an EMBL/GenBank/DDBJ whole genome shotgun (WGS) entry which is preliminary data.</text>
</comment>
<feature type="signal peptide" evidence="1">
    <location>
        <begin position="1"/>
        <end position="18"/>
    </location>
</feature>
<feature type="non-terminal residue" evidence="2">
    <location>
        <position position="1"/>
    </location>
</feature>
<protein>
    <submittedName>
        <fullName evidence="2">Uncharacterized protein</fullName>
    </submittedName>
</protein>
<dbReference type="Proteomes" id="UP001432027">
    <property type="component" value="Unassembled WGS sequence"/>
</dbReference>
<evidence type="ECO:0000313" key="2">
    <source>
        <dbReference type="EMBL" id="GMS83549.1"/>
    </source>
</evidence>
<proteinExistence type="predicted"/>
<sequence length="145" mass="16329">SMMIRMILPLLFMATAQCTLMDEETELRQLQRQGNLLDGVAGKQEMYELIAADLCATFSTISPYCGENMTMFKKEFAEFVEAYHGTKHSDLESKLNEIFSGSPSPYPIVAEVMKELEKISNEKGRKSISTIQWAMLSTSCSSKLH</sequence>
<evidence type="ECO:0000313" key="3">
    <source>
        <dbReference type="Proteomes" id="UP001432027"/>
    </source>
</evidence>
<organism evidence="2 3">
    <name type="scientific">Pristionchus entomophagus</name>
    <dbReference type="NCBI Taxonomy" id="358040"/>
    <lineage>
        <taxon>Eukaryota</taxon>
        <taxon>Metazoa</taxon>
        <taxon>Ecdysozoa</taxon>
        <taxon>Nematoda</taxon>
        <taxon>Chromadorea</taxon>
        <taxon>Rhabditida</taxon>
        <taxon>Rhabditina</taxon>
        <taxon>Diplogasteromorpha</taxon>
        <taxon>Diplogasteroidea</taxon>
        <taxon>Neodiplogasteridae</taxon>
        <taxon>Pristionchus</taxon>
    </lineage>
</organism>
<name>A0AAV5SQF8_9BILA</name>
<dbReference type="AlphaFoldDB" id="A0AAV5SQF8"/>
<evidence type="ECO:0000256" key="1">
    <source>
        <dbReference type="SAM" id="SignalP"/>
    </source>
</evidence>